<dbReference type="Gene3D" id="1.10.4030.10">
    <property type="entry name" value="Porin chaperone SurA, peptide-binding domain"/>
    <property type="match status" value="1"/>
</dbReference>
<feature type="domain" description="PpiC" evidence="3">
    <location>
        <begin position="173"/>
        <end position="281"/>
    </location>
</feature>
<sequence>MKYAKVIAFLLVSASILSAQVLDAPVARIKLYKTEVVTQKQFKEDVELLESQLKRKLSLDEKKKMLDARIGEVLIAQAAENAYVTVSDDDVKKAVDSYKAQLGANIPDEQFKQLIAQQLGMSWDEFVSKIRRQLISEKYIMQVKGQQINSVDMPTNDEINTMYNQNIQKFTVPESIEYSHIFIDTRGLSDEAKKKAYNRAVDIKKEIGNSVKKFEDSVEKYSDDQNSRYNKGNVGTLFRTDAQRINLLGQSFFDKVFSIKVNTVSDVIESEVGYHIVVVKTHSDPKLLGLNDVIPGSGQKVYDNVKNAIILQRKQAAYKKAIEDLVKELRDKATVSVYDNNLNW</sequence>
<gene>
    <name evidence="4" type="ORF">WKV44_08255</name>
</gene>
<keyword evidence="2" id="KW-0732">Signal</keyword>
<dbReference type="InterPro" id="IPR000297">
    <property type="entry name" value="PPIase_PpiC"/>
</dbReference>
<comment type="caution">
    <text evidence="4">The sequence shown here is derived from an EMBL/GenBank/DDBJ whole genome shotgun (WGS) entry which is preliminary data.</text>
</comment>
<dbReference type="PANTHER" id="PTHR47245:SF2">
    <property type="entry name" value="PEPTIDYL-PROLYL CIS-TRANS ISOMERASE HP_0175-RELATED"/>
    <property type="match status" value="1"/>
</dbReference>
<protein>
    <submittedName>
        <fullName evidence="4">Peptidylprolyl isomerase</fullName>
        <ecNumber evidence="4">5.2.1.8</ecNumber>
    </submittedName>
</protein>
<name>A0ABU9UEY8_9SPIR</name>
<dbReference type="PANTHER" id="PTHR47245">
    <property type="entry name" value="PEPTIDYLPROLYL ISOMERASE"/>
    <property type="match status" value="1"/>
</dbReference>
<evidence type="ECO:0000313" key="5">
    <source>
        <dbReference type="Proteomes" id="UP001466331"/>
    </source>
</evidence>
<keyword evidence="5" id="KW-1185">Reference proteome</keyword>
<dbReference type="EC" id="5.2.1.8" evidence="4"/>
<evidence type="ECO:0000259" key="3">
    <source>
        <dbReference type="PROSITE" id="PS50198"/>
    </source>
</evidence>
<feature type="chain" id="PRO_5046198978" evidence="2">
    <location>
        <begin position="20"/>
        <end position="344"/>
    </location>
</feature>
<dbReference type="InterPro" id="IPR046357">
    <property type="entry name" value="PPIase_dom_sf"/>
</dbReference>
<dbReference type="PROSITE" id="PS50198">
    <property type="entry name" value="PPIC_PPIASE_2"/>
    <property type="match status" value="1"/>
</dbReference>
<dbReference type="Pfam" id="PF00639">
    <property type="entry name" value="Rotamase"/>
    <property type="match status" value="1"/>
</dbReference>
<dbReference type="EMBL" id="JBCHKQ010000004">
    <property type="protein sequence ID" value="MEM5948535.1"/>
    <property type="molecule type" value="Genomic_DNA"/>
</dbReference>
<organism evidence="4 5">
    <name type="scientific">Rarispira pelagica</name>
    <dbReference type="NCBI Taxonomy" id="3141764"/>
    <lineage>
        <taxon>Bacteria</taxon>
        <taxon>Pseudomonadati</taxon>
        <taxon>Spirochaetota</taxon>
        <taxon>Spirochaetia</taxon>
        <taxon>Winmispirales</taxon>
        <taxon>Winmispiraceae</taxon>
        <taxon>Rarispira</taxon>
    </lineage>
</organism>
<evidence type="ECO:0000313" key="4">
    <source>
        <dbReference type="EMBL" id="MEM5948535.1"/>
    </source>
</evidence>
<dbReference type="SUPFAM" id="SSF54534">
    <property type="entry name" value="FKBP-like"/>
    <property type="match status" value="1"/>
</dbReference>
<dbReference type="RefSeq" id="WP_420069988.1">
    <property type="nucleotide sequence ID" value="NZ_JBCHKQ010000004.1"/>
</dbReference>
<evidence type="ECO:0000256" key="1">
    <source>
        <dbReference type="PROSITE-ProRule" id="PRU00278"/>
    </source>
</evidence>
<dbReference type="InterPro" id="IPR050245">
    <property type="entry name" value="PrsA_foldase"/>
</dbReference>
<dbReference type="Pfam" id="PF13624">
    <property type="entry name" value="SurA_N_3"/>
    <property type="match status" value="1"/>
</dbReference>
<keyword evidence="1 4" id="KW-0413">Isomerase</keyword>
<accession>A0ABU9UEY8</accession>
<dbReference type="Proteomes" id="UP001466331">
    <property type="component" value="Unassembled WGS sequence"/>
</dbReference>
<dbReference type="Gene3D" id="3.10.50.40">
    <property type="match status" value="1"/>
</dbReference>
<evidence type="ECO:0000256" key="2">
    <source>
        <dbReference type="SAM" id="SignalP"/>
    </source>
</evidence>
<reference evidence="4 5" key="1">
    <citation type="submission" date="2024-03" db="EMBL/GenBank/DDBJ databases">
        <title>Ignisphaera cupida sp. nov., a hyperthermophilic hydrolytic archaeon from a hot spring of Kamchatka, and proposal of Ignisphaeraceae fam. nov.</title>
        <authorList>
            <person name="Podosokorskaya O.A."/>
            <person name="Elcheninov A.G."/>
            <person name="Maltseva A.I."/>
            <person name="Zayulina K.S."/>
            <person name="Novikov A."/>
            <person name="Merkel A.Y."/>
        </authorList>
    </citation>
    <scope>NUCLEOTIDE SEQUENCE [LARGE SCALE GENOMIC DNA]</scope>
    <source>
        <strain evidence="4 5">38H-sp</strain>
    </source>
</reference>
<dbReference type="InterPro" id="IPR027304">
    <property type="entry name" value="Trigger_fact/SurA_dom_sf"/>
</dbReference>
<feature type="signal peptide" evidence="2">
    <location>
        <begin position="1"/>
        <end position="19"/>
    </location>
</feature>
<proteinExistence type="predicted"/>
<dbReference type="GO" id="GO:0003755">
    <property type="term" value="F:peptidyl-prolyl cis-trans isomerase activity"/>
    <property type="evidence" value="ECO:0007669"/>
    <property type="project" value="UniProtKB-EC"/>
</dbReference>
<dbReference type="SUPFAM" id="SSF109998">
    <property type="entry name" value="Triger factor/SurA peptide-binding domain-like"/>
    <property type="match status" value="1"/>
</dbReference>
<keyword evidence="1" id="KW-0697">Rotamase</keyword>